<proteinExistence type="inferred from homology"/>
<dbReference type="InterPro" id="IPR036162">
    <property type="entry name" value="Resolvase-like_N_sf"/>
</dbReference>
<keyword evidence="8" id="KW-1185">Reference proteome</keyword>
<reference evidence="5 7" key="1">
    <citation type="submission" date="2015-11" db="EMBL/GenBank/DDBJ databases">
        <title>Expanding the genomic diversity of Burkholderia species for the development of highly accurate diagnostics.</title>
        <authorList>
            <person name="Sahl J."/>
            <person name="Keim P."/>
            <person name="Wagner D."/>
        </authorList>
    </citation>
    <scope>NUCLEOTIDE SEQUENCE [LARGE SCALE GENOMIC DNA]</scope>
    <source>
        <strain evidence="5 7">MSMB1960WGS</strain>
    </source>
</reference>
<dbReference type="Gene3D" id="1.10.10.60">
    <property type="entry name" value="Homeodomain-like"/>
    <property type="match status" value="1"/>
</dbReference>
<evidence type="ECO:0000313" key="8">
    <source>
        <dbReference type="Proteomes" id="UP000281098"/>
    </source>
</evidence>
<dbReference type="RefSeq" id="WP_059880453.1">
    <property type="nucleotide sequence ID" value="NZ_CABVPM010000097.1"/>
</dbReference>
<evidence type="ECO:0000256" key="1">
    <source>
        <dbReference type="ARBA" id="ARBA00009913"/>
    </source>
</evidence>
<dbReference type="SMART" id="SM00857">
    <property type="entry name" value="Resolvase"/>
    <property type="match status" value="1"/>
</dbReference>
<comment type="similarity">
    <text evidence="1">Belongs to the site-specific recombinase resolvase family.</text>
</comment>
<comment type="caution">
    <text evidence="5">The sequence shown here is derived from an EMBL/GenBank/DDBJ whole genome shotgun (WGS) entry which is preliminary data.</text>
</comment>
<dbReference type="Proteomes" id="UP000281098">
    <property type="component" value="Unassembled WGS sequence"/>
</dbReference>
<dbReference type="Gene3D" id="3.40.50.1390">
    <property type="entry name" value="Resolvase, N-terminal catalytic domain"/>
    <property type="match status" value="1"/>
</dbReference>
<sequence>MIRTFFYVNSSVDAAFPEQELIAFDKAGYTVVLNRVAIDRVPPFVAAAERPELSGLLRRAAPGDSLVVLELSALGCNVRDALSTLMQCRGKKMSVLCVEIGNVDLASRPEPQAIKTLRAVSRMETAARSQRGKTSLQSAQDNGKRIGRPTSLSRHDRDRVMRSLDKGLSVSEIARRFGTSRQTIMRIRASSAPAEAAES</sequence>
<feature type="region of interest" description="Disordered" evidence="2">
    <location>
        <begin position="125"/>
        <end position="160"/>
    </location>
</feature>
<accession>A0A107A419</accession>
<dbReference type="CDD" id="cd00569">
    <property type="entry name" value="HTH_Hin_like"/>
    <property type="match status" value="1"/>
</dbReference>
<evidence type="ECO:0000313" key="9">
    <source>
        <dbReference type="Proteomes" id="UP000473470"/>
    </source>
</evidence>
<evidence type="ECO:0000256" key="2">
    <source>
        <dbReference type="SAM" id="MobiDB-lite"/>
    </source>
</evidence>
<reference evidence="4 9" key="3">
    <citation type="submission" date="2019-09" db="EMBL/GenBank/DDBJ databases">
        <title>Draft genome sequences of 48 bacterial type strains from the CCUG.</title>
        <authorList>
            <person name="Tunovic T."/>
            <person name="Pineiro-Iglesias B."/>
            <person name="Unosson C."/>
            <person name="Inganas E."/>
            <person name="Ohlen M."/>
            <person name="Cardew S."/>
            <person name="Jensie-Markopoulos S."/>
            <person name="Salva-Serra F."/>
            <person name="Jaen-Luchoro D."/>
            <person name="Karlsson R."/>
            <person name="Svensson-Stadler L."/>
            <person name="Chun J."/>
            <person name="Moore E."/>
        </authorList>
    </citation>
    <scope>NUCLEOTIDE SEQUENCE [LARGE SCALE GENOMIC DNA]</scope>
    <source>
        <strain evidence="4 9">CCUG 65686</strain>
    </source>
</reference>
<dbReference type="InterPro" id="IPR006120">
    <property type="entry name" value="Resolvase_HTH_dom"/>
</dbReference>
<dbReference type="EMBL" id="VZOK01000021">
    <property type="protein sequence ID" value="KAB0637326.1"/>
    <property type="molecule type" value="Genomic_DNA"/>
</dbReference>
<dbReference type="AlphaFoldDB" id="A0A107A419"/>
<evidence type="ECO:0000313" key="6">
    <source>
        <dbReference type="EMBL" id="RQY99061.1"/>
    </source>
</evidence>
<name>A0A107A419_9BURK</name>
<dbReference type="Proteomes" id="UP000068603">
    <property type="component" value="Unassembled WGS sequence"/>
</dbReference>
<dbReference type="EMBL" id="QTPM01000002">
    <property type="protein sequence ID" value="RQY99061.1"/>
    <property type="molecule type" value="Genomic_DNA"/>
</dbReference>
<dbReference type="InterPro" id="IPR009057">
    <property type="entry name" value="Homeodomain-like_sf"/>
</dbReference>
<dbReference type="GO" id="GO:0003677">
    <property type="term" value="F:DNA binding"/>
    <property type="evidence" value="ECO:0007669"/>
    <property type="project" value="InterPro"/>
</dbReference>
<evidence type="ECO:0000313" key="7">
    <source>
        <dbReference type="Proteomes" id="UP000068603"/>
    </source>
</evidence>
<dbReference type="Proteomes" id="UP000473470">
    <property type="component" value="Unassembled WGS sequence"/>
</dbReference>
<feature type="domain" description="Resolvase/invertase-type recombinase catalytic" evidence="3">
    <location>
        <begin position="4"/>
        <end position="145"/>
    </location>
</feature>
<reference evidence="6 8" key="2">
    <citation type="submission" date="2018-08" db="EMBL/GenBank/DDBJ databases">
        <title>Comparative analysis of Burkholderia isolates from Puerto Rico.</title>
        <authorList>
            <person name="Hall C."/>
            <person name="Sahl J."/>
            <person name="Wagner D."/>
        </authorList>
    </citation>
    <scope>NUCLEOTIDE SEQUENCE [LARGE SCALE GENOMIC DNA]</scope>
    <source>
        <strain evidence="6 8">Bp8966</strain>
    </source>
</reference>
<evidence type="ECO:0000313" key="5">
    <source>
        <dbReference type="EMBL" id="KWA54983.1"/>
    </source>
</evidence>
<evidence type="ECO:0000259" key="3">
    <source>
        <dbReference type="SMART" id="SM00857"/>
    </source>
</evidence>
<feature type="compositionally biased region" description="Polar residues" evidence="2">
    <location>
        <begin position="132"/>
        <end position="141"/>
    </location>
</feature>
<dbReference type="SUPFAM" id="SSF53041">
    <property type="entry name" value="Resolvase-like"/>
    <property type="match status" value="1"/>
</dbReference>
<organism evidence="5">
    <name type="scientific">Burkholderia stagnalis</name>
    <dbReference type="NCBI Taxonomy" id="1503054"/>
    <lineage>
        <taxon>Bacteria</taxon>
        <taxon>Pseudomonadati</taxon>
        <taxon>Pseudomonadota</taxon>
        <taxon>Betaproteobacteria</taxon>
        <taxon>Burkholderiales</taxon>
        <taxon>Burkholderiaceae</taxon>
        <taxon>Burkholderia</taxon>
        <taxon>Burkholderia cepacia complex</taxon>
    </lineage>
</organism>
<protein>
    <submittedName>
        <fullName evidence="4">Recombinase family protein</fullName>
    </submittedName>
    <submittedName>
        <fullName evidence="5">Resolvase</fullName>
    </submittedName>
</protein>
<dbReference type="STRING" id="1503054.WT74_19235"/>
<dbReference type="SUPFAM" id="SSF46689">
    <property type="entry name" value="Homeodomain-like"/>
    <property type="match status" value="1"/>
</dbReference>
<gene>
    <name evidence="6" type="ORF">DF017_02040</name>
    <name evidence="4" type="ORF">F7R25_16345</name>
    <name evidence="5" type="ORF">WT44_27435</name>
</gene>
<dbReference type="EMBL" id="LPHB01000072">
    <property type="protein sequence ID" value="KWA54983.1"/>
    <property type="molecule type" value="Genomic_DNA"/>
</dbReference>
<dbReference type="Pfam" id="PF00239">
    <property type="entry name" value="Resolvase"/>
    <property type="match status" value="1"/>
</dbReference>
<evidence type="ECO:0000313" key="4">
    <source>
        <dbReference type="EMBL" id="KAB0637326.1"/>
    </source>
</evidence>
<dbReference type="GO" id="GO:0000150">
    <property type="term" value="F:DNA strand exchange activity"/>
    <property type="evidence" value="ECO:0007669"/>
    <property type="project" value="InterPro"/>
</dbReference>
<dbReference type="InterPro" id="IPR006119">
    <property type="entry name" value="Resolv_N"/>
</dbReference>
<dbReference type="Pfam" id="PF02796">
    <property type="entry name" value="HTH_7"/>
    <property type="match status" value="1"/>
</dbReference>